<feature type="transmembrane region" description="Helical" evidence="1">
    <location>
        <begin position="12"/>
        <end position="33"/>
    </location>
</feature>
<gene>
    <name evidence="2" type="ORF">K450DRAFT_247175</name>
</gene>
<keyword evidence="3" id="KW-1185">Reference proteome</keyword>
<proteinExistence type="predicted"/>
<protein>
    <submittedName>
        <fullName evidence="2">Uncharacterized protein</fullName>
    </submittedName>
</protein>
<dbReference type="RefSeq" id="XP_051443500.1">
    <property type="nucleotide sequence ID" value="XM_051590023.1"/>
</dbReference>
<dbReference type="Proteomes" id="UP001206595">
    <property type="component" value="Unassembled WGS sequence"/>
</dbReference>
<evidence type="ECO:0000313" key="3">
    <source>
        <dbReference type="Proteomes" id="UP001206595"/>
    </source>
</evidence>
<keyword evidence="1" id="KW-0812">Transmembrane</keyword>
<keyword evidence="1" id="KW-1133">Transmembrane helix</keyword>
<keyword evidence="1" id="KW-0472">Membrane</keyword>
<comment type="caution">
    <text evidence="2">The sequence shown here is derived from an EMBL/GenBank/DDBJ whole genome shotgun (WGS) entry which is preliminary data.</text>
</comment>
<evidence type="ECO:0000256" key="1">
    <source>
        <dbReference type="SAM" id="Phobius"/>
    </source>
</evidence>
<dbReference type="AlphaFoldDB" id="A0AAD5E6W8"/>
<reference evidence="2" key="1">
    <citation type="submission" date="2021-06" db="EMBL/GenBank/DDBJ databases">
        <authorList>
            <consortium name="DOE Joint Genome Institute"/>
            <person name="Mondo S.J."/>
            <person name="Amses K.R."/>
            <person name="Simmons D.R."/>
            <person name="Longcore J.E."/>
            <person name="Seto K."/>
            <person name="Alves G.H."/>
            <person name="Bonds A.E."/>
            <person name="Quandt C.A."/>
            <person name="Davis W.J."/>
            <person name="Chang Y."/>
            <person name="Letcher P.M."/>
            <person name="Powell M.J."/>
            <person name="Kuo A."/>
            <person name="Labutti K."/>
            <person name="Pangilinan J."/>
            <person name="Andreopoulos W."/>
            <person name="Tritt A."/>
            <person name="Riley R."/>
            <person name="Hundley H."/>
            <person name="Johnson J."/>
            <person name="Lipzen A."/>
            <person name="Barry K."/>
            <person name="Berbee M.L."/>
            <person name="Buchler N.E."/>
            <person name="Grigoriev I.V."/>
            <person name="Spatafora J.W."/>
            <person name="Stajich J.E."/>
            <person name="James T.Y."/>
        </authorList>
    </citation>
    <scope>NUCLEOTIDE SEQUENCE</scope>
    <source>
        <strain evidence="2">AG</strain>
    </source>
</reference>
<sequence length="89" mass="10366">MSNNITLLSSSAATYINHHLLFTYWISFLFHFFGASHNNFGLHSLLLLVAKQDLLHFDQHYLSYHFISGFSLFLNSNDQLHKNDHKSLI</sequence>
<dbReference type="EMBL" id="MU620929">
    <property type="protein sequence ID" value="KAI8578496.1"/>
    <property type="molecule type" value="Genomic_DNA"/>
</dbReference>
<reference evidence="2" key="2">
    <citation type="journal article" date="2022" name="Proc. Natl. Acad. Sci. U.S.A.">
        <title>Diploid-dominant life cycles characterize the early evolution of Fungi.</title>
        <authorList>
            <person name="Amses K.R."/>
            <person name="Simmons D.R."/>
            <person name="Longcore J.E."/>
            <person name="Mondo S.J."/>
            <person name="Seto K."/>
            <person name="Jeronimo G.H."/>
            <person name="Bonds A.E."/>
            <person name="Quandt C.A."/>
            <person name="Davis W.J."/>
            <person name="Chang Y."/>
            <person name="Federici B.A."/>
            <person name="Kuo A."/>
            <person name="LaButti K."/>
            <person name="Pangilinan J."/>
            <person name="Andreopoulos W."/>
            <person name="Tritt A."/>
            <person name="Riley R."/>
            <person name="Hundley H."/>
            <person name="Johnson J."/>
            <person name="Lipzen A."/>
            <person name="Barry K."/>
            <person name="Lang B.F."/>
            <person name="Cuomo C.A."/>
            <person name="Buchler N.E."/>
            <person name="Grigoriev I.V."/>
            <person name="Spatafora J.W."/>
            <person name="Stajich J.E."/>
            <person name="James T.Y."/>
        </authorList>
    </citation>
    <scope>NUCLEOTIDE SEQUENCE</scope>
    <source>
        <strain evidence="2">AG</strain>
    </source>
</reference>
<organism evidence="2 3">
    <name type="scientific">Umbelopsis ramanniana AG</name>
    <dbReference type="NCBI Taxonomy" id="1314678"/>
    <lineage>
        <taxon>Eukaryota</taxon>
        <taxon>Fungi</taxon>
        <taxon>Fungi incertae sedis</taxon>
        <taxon>Mucoromycota</taxon>
        <taxon>Mucoromycotina</taxon>
        <taxon>Umbelopsidomycetes</taxon>
        <taxon>Umbelopsidales</taxon>
        <taxon>Umbelopsidaceae</taxon>
        <taxon>Umbelopsis</taxon>
    </lineage>
</organism>
<dbReference type="GeneID" id="75915368"/>
<evidence type="ECO:0000313" key="2">
    <source>
        <dbReference type="EMBL" id="KAI8578496.1"/>
    </source>
</evidence>
<name>A0AAD5E6W8_UMBRA</name>
<accession>A0AAD5E6W8</accession>